<keyword evidence="4" id="KW-1185">Reference proteome</keyword>
<dbReference type="InterPro" id="IPR036465">
    <property type="entry name" value="vWFA_dom_sf"/>
</dbReference>
<feature type="transmembrane region" description="Helical" evidence="1">
    <location>
        <begin position="29"/>
        <end position="47"/>
    </location>
</feature>
<evidence type="ECO:0000256" key="1">
    <source>
        <dbReference type="SAM" id="Phobius"/>
    </source>
</evidence>
<evidence type="ECO:0000313" key="3">
    <source>
        <dbReference type="EMBL" id="MFC0589201.1"/>
    </source>
</evidence>
<keyword evidence="1" id="KW-1133">Transmembrane helix</keyword>
<keyword evidence="1" id="KW-0812">Transmembrane</keyword>
<dbReference type="EMBL" id="JBHLTL010000004">
    <property type="protein sequence ID" value="MFC0589201.1"/>
    <property type="molecule type" value="Genomic_DNA"/>
</dbReference>
<protein>
    <submittedName>
        <fullName evidence="3">Pilus assembly protein</fullName>
    </submittedName>
</protein>
<dbReference type="RefSeq" id="WP_379480697.1">
    <property type="nucleotide sequence ID" value="NZ_JBHLTL010000004.1"/>
</dbReference>
<comment type="caution">
    <text evidence="3">The sequence shown here is derived from an EMBL/GenBank/DDBJ whole genome shotgun (WGS) entry which is preliminary data.</text>
</comment>
<accession>A0ABV6PHA5</accession>
<reference evidence="3 4" key="1">
    <citation type="submission" date="2024-09" db="EMBL/GenBank/DDBJ databases">
        <authorList>
            <person name="Sun Q."/>
            <person name="Mori K."/>
        </authorList>
    </citation>
    <scope>NUCLEOTIDE SEQUENCE [LARGE SCALE GENOMIC DNA]</scope>
    <source>
        <strain evidence="3 4">NCAIM B.02537</strain>
    </source>
</reference>
<gene>
    <name evidence="3" type="ORF">ACFFF7_07230</name>
</gene>
<keyword evidence="1" id="KW-0472">Membrane</keyword>
<feature type="domain" description="VWFA" evidence="2">
    <location>
        <begin position="157"/>
        <end position="216"/>
    </location>
</feature>
<name>A0ABV6PHA5_9SPHN</name>
<proteinExistence type="predicted"/>
<evidence type="ECO:0000313" key="4">
    <source>
        <dbReference type="Proteomes" id="UP001589943"/>
    </source>
</evidence>
<organism evidence="3 4">
    <name type="scientific">Novosphingobium aquiterrae</name>
    <dbReference type="NCBI Taxonomy" id="624388"/>
    <lineage>
        <taxon>Bacteria</taxon>
        <taxon>Pseudomonadati</taxon>
        <taxon>Pseudomonadota</taxon>
        <taxon>Alphaproteobacteria</taxon>
        <taxon>Sphingomonadales</taxon>
        <taxon>Sphingomonadaceae</taxon>
        <taxon>Novosphingobium</taxon>
    </lineage>
</organism>
<dbReference type="InterPro" id="IPR002035">
    <property type="entry name" value="VWF_A"/>
</dbReference>
<dbReference type="SUPFAM" id="SSF53300">
    <property type="entry name" value="vWA-like"/>
    <property type="match status" value="1"/>
</dbReference>
<dbReference type="InterPro" id="IPR028087">
    <property type="entry name" value="Tad_N"/>
</dbReference>
<dbReference type="Pfam" id="PF13400">
    <property type="entry name" value="Tad"/>
    <property type="match status" value="1"/>
</dbReference>
<evidence type="ECO:0000259" key="2">
    <source>
        <dbReference type="PROSITE" id="PS50234"/>
    </source>
</evidence>
<dbReference type="Gene3D" id="3.40.50.410">
    <property type="entry name" value="von Willebrand factor, type A domain"/>
    <property type="match status" value="2"/>
</dbReference>
<dbReference type="Proteomes" id="UP001589943">
    <property type="component" value="Unassembled WGS sequence"/>
</dbReference>
<sequence>MTCQSKEADAPLGGDVLARLLRDNSGNTLALIAASIFPLLAMIGGGVDMGRTYLTQARLQQACDAGVLAARKKLGASLPTGIPATVQTTGDKFFNLNFGNGAFGTTGRAFTMTLQSDMAISGLASVDVPTTIMQVFGYKTVAVKVSCMARLNFSNTDVMMVLDTTGSMRDTNPGDPAPKIEILRSTVKSFYDQLEKSKNKGTRIRYGFLPYSTNVNVGNLLRSDWMVDKWTYQSRKTAPTGAGQLVWNETYVSGKREDLPATEQASCPSNTATYKDISGGYSSDGTGAGRQQIDGIEYYCSTGSDGKITVNGARFTAYVRDWTVTKEKSAWIYQPLSLDVQWTKGSNGDPLKIGDWNSIPADGTPENVQPLWAQFKGCVEERDTYEIDDYTKVDLTKALDLDIDLVPTPKNPKTQWRPLIPGFIFDRGMWWDGSGTWEVNPVKNHDTYLMPFWAGLAVCPTPARKLDTLDAGTLDTYLKSLTPEGSTYHDIGMIWGGRMISPTGLFAADNADIDGKPTSRHLIFLTDGQTAPLDYSYASYGVEPLDRRRWDPANPKGGLTLTQVVEKRFTVACNEVKKRNVTVWVISFGTALNPIMKECAGDGHAFEAKDAATLSDTFTKIAQQMGDLRIAK</sequence>
<dbReference type="PROSITE" id="PS50234">
    <property type="entry name" value="VWFA"/>
    <property type="match status" value="1"/>
</dbReference>